<protein>
    <submittedName>
        <fullName evidence="3">Gfo/Idh/MocA family oxidoreductase</fullName>
    </submittedName>
</protein>
<dbReference type="Proteomes" id="UP000295217">
    <property type="component" value="Unassembled WGS sequence"/>
</dbReference>
<comment type="caution">
    <text evidence="3">The sequence shown here is derived from an EMBL/GenBank/DDBJ whole genome shotgun (WGS) entry which is preliminary data.</text>
</comment>
<dbReference type="InterPro" id="IPR052515">
    <property type="entry name" value="Gfo/Idh/MocA_Oxidoreductase"/>
</dbReference>
<reference evidence="3 4" key="1">
    <citation type="submission" date="2019-02" db="EMBL/GenBank/DDBJ databases">
        <title>Draft genome sequences of novel Actinobacteria.</title>
        <authorList>
            <person name="Sahin N."/>
            <person name="Ay H."/>
            <person name="Saygin H."/>
        </authorList>
    </citation>
    <scope>NUCLEOTIDE SEQUENCE [LARGE SCALE GENOMIC DNA]</scope>
    <source>
        <strain evidence="3 4">8K307</strain>
    </source>
</reference>
<name>A0A4V6PED4_9ACTN</name>
<dbReference type="RefSeq" id="WP_132106891.1">
    <property type="nucleotide sequence ID" value="NZ_SMLB01000052.1"/>
</dbReference>
<organism evidence="3 4">
    <name type="scientific">Jiangella aurantiaca</name>
    <dbReference type="NCBI Taxonomy" id="2530373"/>
    <lineage>
        <taxon>Bacteria</taxon>
        <taxon>Bacillati</taxon>
        <taxon>Actinomycetota</taxon>
        <taxon>Actinomycetes</taxon>
        <taxon>Jiangellales</taxon>
        <taxon>Jiangellaceae</taxon>
        <taxon>Jiangella</taxon>
    </lineage>
</organism>
<dbReference type="SUPFAM" id="SSF51735">
    <property type="entry name" value="NAD(P)-binding Rossmann-fold domains"/>
    <property type="match status" value="1"/>
</dbReference>
<dbReference type="InterPro" id="IPR055170">
    <property type="entry name" value="GFO_IDH_MocA-like_dom"/>
</dbReference>
<dbReference type="InterPro" id="IPR036291">
    <property type="entry name" value="NAD(P)-bd_dom_sf"/>
</dbReference>
<feature type="domain" description="Gfo/Idh/MocA-like oxidoreductase N-terminal" evidence="1">
    <location>
        <begin position="6"/>
        <end position="117"/>
    </location>
</feature>
<dbReference type="GO" id="GO:0000166">
    <property type="term" value="F:nucleotide binding"/>
    <property type="evidence" value="ECO:0007669"/>
    <property type="project" value="InterPro"/>
</dbReference>
<dbReference type="OrthoDB" id="9815825at2"/>
<evidence type="ECO:0000313" key="4">
    <source>
        <dbReference type="Proteomes" id="UP000295217"/>
    </source>
</evidence>
<dbReference type="InterPro" id="IPR000683">
    <property type="entry name" value="Gfo/Idh/MocA-like_OxRdtase_N"/>
</dbReference>
<gene>
    <name evidence="3" type="ORF">E1262_25355</name>
</gene>
<keyword evidence="4" id="KW-1185">Reference proteome</keyword>
<dbReference type="Gene3D" id="3.30.360.10">
    <property type="entry name" value="Dihydrodipicolinate Reductase, domain 2"/>
    <property type="match status" value="1"/>
</dbReference>
<dbReference type="AlphaFoldDB" id="A0A4V6PED4"/>
<sequence>MTAPPVRCAVVGTGLIAHSHARAIAAQDGRARLVAAVEVDEARLAAFTEDWPVSHAGSSLGSALASGEIDLVIVCTQPSSHVPLAVEALAAGVNVLVEKPPAVSLADFDVLARAASASAGEAFVVSQHRFGSAARQLRRLAGDGVLGRPLVARCETTWYRDEAYFAVPWRGSFEVEGGGPTIGHGVHQTDLMLSVLGPWAEVTAMAGRQSRPTRTEDVSCAVVRFENGALATVTNSVVPPREASALRFDWEHATVELHHLYGYGDDNWQFTAAAGREDLAARWATGLDGERSGHAAQLRVVLDALASGATPPVTLADARLTLEVVAAVYASAFTGRPVRRGEIVPGDPFYTRMDGTGAPWRDEGIPA</sequence>
<evidence type="ECO:0000313" key="3">
    <source>
        <dbReference type="EMBL" id="TDD65407.1"/>
    </source>
</evidence>
<evidence type="ECO:0000259" key="1">
    <source>
        <dbReference type="Pfam" id="PF01408"/>
    </source>
</evidence>
<evidence type="ECO:0000259" key="2">
    <source>
        <dbReference type="Pfam" id="PF22725"/>
    </source>
</evidence>
<dbReference type="PANTHER" id="PTHR43249">
    <property type="entry name" value="UDP-N-ACETYL-2-AMINO-2-DEOXY-D-GLUCURONATE OXIDASE"/>
    <property type="match status" value="1"/>
</dbReference>
<feature type="domain" description="GFO/IDH/MocA-like oxidoreductase" evidence="2">
    <location>
        <begin position="135"/>
        <end position="242"/>
    </location>
</feature>
<accession>A0A4V6PED4</accession>
<dbReference type="PANTHER" id="PTHR43249:SF1">
    <property type="entry name" value="D-GLUCOSIDE 3-DEHYDROGENASE"/>
    <property type="match status" value="1"/>
</dbReference>
<dbReference type="Pfam" id="PF22725">
    <property type="entry name" value="GFO_IDH_MocA_C3"/>
    <property type="match status" value="1"/>
</dbReference>
<dbReference type="Pfam" id="PF01408">
    <property type="entry name" value="GFO_IDH_MocA"/>
    <property type="match status" value="1"/>
</dbReference>
<dbReference type="SUPFAM" id="SSF55347">
    <property type="entry name" value="Glyceraldehyde-3-phosphate dehydrogenase-like, C-terminal domain"/>
    <property type="match status" value="1"/>
</dbReference>
<dbReference type="Gene3D" id="3.40.50.720">
    <property type="entry name" value="NAD(P)-binding Rossmann-like Domain"/>
    <property type="match status" value="1"/>
</dbReference>
<dbReference type="EMBL" id="SMLB01000052">
    <property type="protein sequence ID" value="TDD65407.1"/>
    <property type="molecule type" value="Genomic_DNA"/>
</dbReference>
<proteinExistence type="predicted"/>